<dbReference type="GO" id="GO:0020037">
    <property type="term" value="F:heme binding"/>
    <property type="evidence" value="ECO:0007669"/>
    <property type="project" value="InterPro"/>
</dbReference>
<dbReference type="PROSITE" id="PS00086">
    <property type="entry name" value="CYTOCHROME_P450"/>
    <property type="match status" value="1"/>
</dbReference>
<dbReference type="PANTHER" id="PTHR46696:SF1">
    <property type="entry name" value="CYTOCHROME P450 YJIB-RELATED"/>
    <property type="match status" value="1"/>
</dbReference>
<dbReference type="Gene3D" id="1.10.630.10">
    <property type="entry name" value="Cytochrome P450"/>
    <property type="match status" value="1"/>
</dbReference>
<dbReference type="AlphaFoldDB" id="A0A2A9FKH6"/>
<dbReference type="RefSeq" id="WP_098514626.1">
    <property type="nucleotide sequence ID" value="NZ_JBIAKZ010000054.1"/>
</dbReference>
<evidence type="ECO:0000313" key="2">
    <source>
        <dbReference type="EMBL" id="PFG51010.1"/>
    </source>
</evidence>
<dbReference type="InterPro" id="IPR002397">
    <property type="entry name" value="Cyt_P450_B"/>
</dbReference>
<sequence length="388" mass="42546">MPAEVPAGIGRRVDRGPQVPGCPVRAGADGVWLVQDYAGARAVLRSIDTCQAGLGIEAYDNLPRKMRRPVLYRDGPEHREHRRQTAQYFTPRRVDEEYRGLMCSLVEQQCDRLRRVGRADLSKLALAVSVGVVAEVIGLDGSRAALARRLERFFTEAAVAPGWGSPRAIGRLLYERGRALSVFLFNILPSMRKRRKHRCGDLVSHLLDEGCTALEVLGECVTFAGAGMFTTREFITLAAFHLFSDDALRAAYTTADEPGRQAILQEILRLEPVVSDLYRRTTAELEVGDATIPRGAKIDIRVAAANLDPAAAGSDAGELRVPRDIAEGLTFGDGPHRCPGAPIALQQTDLFLTALLALPGIRMARAPRIRIRSNMESYELTGLELALR</sequence>
<dbReference type="Proteomes" id="UP000243542">
    <property type="component" value="Unassembled WGS sequence"/>
</dbReference>
<organism evidence="2 3">
    <name type="scientific">Amycolatopsis sulphurea</name>
    <dbReference type="NCBI Taxonomy" id="76022"/>
    <lineage>
        <taxon>Bacteria</taxon>
        <taxon>Bacillati</taxon>
        <taxon>Actinomycetota</taxon>
        <taxon>Actinomycetes</taxon>
        <taxon>Pseudonocardiales</taxon>
        <taxon>Pseudonocardiaceae</taxon>
        <taxon>Amycolatopsis</taxon>
    </lineage>
</organism>
<evidence type="ECO:0000256" key="1">
    <source>
        <dbReference type="ARBA" id="ARBA00010617"/>
    </source>
</evidence>
<name>A0A2A9FKH6_9PSEU</name>
<dbReference type="CDD" id="cd00302">
    <property type="entry name" value="cytochrome_P450"/>
    <property type="match status" value="1"/>
</dbReference>
<comment type="similarity">
    <text evidence="1">Belongs to the cytochrome P450 family.</text>
</comment>
<evidence type="ECO:0000313" key="3">
    <source>
        <dbReference type="Proteomes" id="UP000243542"/>
    </source>
</evidence>
<dbReference type="GO" id="GO:0004497">
    <property type="term" value="F:monooxygenase activity"/>
    <property type="evidence" value="ECO:0007669"/>
    <property type="project" value="InterPro"/>
</dbReference>
<keyword evidence="3" id="KW-1185">Reference proteome</keyword>
<comment type="caution">
    <text evidence="2">The sequence shown here is derived from an EMBL/GenBank/DDBJ whole genome shotgun (WGS) entry which is preliminary data.</text>
</comment>
<dbReference type="PANTHER" id="PTHR46696">
    <property type="entry name" value="P450, PUTATIVE (EUROFUNG)-RELATED"/>
    <property type="match status" value="1"/>
</dbReference>
<reference evidence="2 3" key="1">
    <citation type="submission" date="2017-10" db="EMBL/GenBank/DDBJ databases">
        <title>Sequencing the genomes of 1000 actinobacteria strains.</title>
        <authorList>
            <person name="Klenk H.-P."/>
        </authorList>
    </citation>
    <scope>NUCLEOTIDE SEQUENCE [LARGE SCALE GENOMIC DNA]</scope>
    <source>
        <strain evidence="2 3">DSM 46092</strain>
    </source>
</reference>
<dbReference type="InterPro" id="IPR036396">
    <property type="entry name" value="Cyt_P450_sf"/>
</dbReference>
<protein>
    <submittedName>
        <fullName evidence="2">Cytochrome P450</fullName>
    </submittedName>
</protein>
<dbReference type="PRINTS" id="PR00359">
    <property type="entry name" value="BP450"/>
</dbReference>
<gene>
    <name evidence="2" type="ORF">ATK36_6276</name>
</gene>
<dbReference type="SUPFAM" id="SSF48264">
    <property type="entry name" value="Cytochrome P450"/>
    <property type="match status" value="1"/>
</dbReference>
<dbReference type="InterPro" id="IPR017972">
    <property type="entry name" value="Cyt_P450_CS"/>
</dbReference>
<dbReference type="GO" id="GO:0016705">
    <property type="term" value="F:oxidoreductase activity, acting on paired donors, with incorporation or reduction of molecular oxygen"/>
    <property type="evidence" value="ECO:0007669"/>
    <property type="project" value="InterPro"/>
</dbReference>
<accession>A0A2A9FKH6</accession>
<dbReference type="GO" id="GO:0005506">
    <property type="term" value="F:iron ion binding"/>
    <property type="evidence" value="ECO:0007669"/>
    <property type="project" value="InterPro"/>
</dbReference>
<dbReference type="EMBL" id="PDJK01000002">
    <property type="protein sequence ID" value="PFG51010.1"/>
    <property type="molecule type" value="Genomic_DNA"/>
</dbReference>
<proteinExistence type="inferred from homology"/>
<dbReference type="PRINTS" id="PR00385">
    <property type="entry name" value="P450"/>
</dbReference>
<dbReference type="InterPro" id="IPR001128">
    <property type="entry name" value="Cyt_P450"/>
</dbReference>